<proteinExistence type="predicted"/>
<sequence length="310" mass="34216">MSRNPGNIRFECCTVPVRGKDGFNAWCNMVTSTAFAAMEKVKEDGCKKTVASERIAHTRKAILEGAIQNARRRNEGAEVHVGLSEPCPERGIPHVSGKADNARSIRASRPWLVHSEAVTQELAQNFIRKSAWWHTHSSGQPVRAPGHASRVYKSHHGWAVDFGANTFLVAKAIARCGKELNVIIDRAVRGEAIDLPAIRQKLMLHIRGAVANNNGNEYAGYYPVSGTDMLLGAQSIDVENGADFVIEQSGIKSILPVPKVSFPMTPMDPWVARAVANMRKEYSETTLRRLAKDFGGDIEAYMRALMLKKR</sequence>
<reference evidence="2" key="1">
    <citation type="submission" date="2016-10" db="EMBL/GenBank/DDBJ databases">
        <authorList>
            <person name="Varghese N."/>
            <person name="Submissions S."/>
        </authorList>
    </citation>
    <scope>NUCLEOTIDE SEQUENCE [LARGE SCALE GENOMIC DNA]</scope>
    <source>
        <strain evidence="2">DSM 217</strain>
    </source>
</reference>
<name>A0A1H3BTI1_THIRO</name>
<evidence type="ECO:0000313" key="1">
    <source>
        <dbReference type="EMBL" id="SDX45051.1"/>
    </source>
</evidence>
<dbReference type="AlphaFoldDB" id="A0A1H3BTI1"/>
<evidence type="ECO:0000313" key="2">
    <source>
        <dbReference type="Proteomes" id="UP000198816"/>
    </source>
</evidence>
<organism evidence="1 2">
    <name type="scientific">Thiocapsa roseopersicina</name>
    <dbReference type="NCBI Taxonomy" id="1058"/>
    <lineage>
        <taxon>Bacteria</taxon>
        <taxon>Pseudomonadati</taxon>
        <taxon>Pseudomonadota</taxon>
        <taxon>Gammaproteobacteria</taxon>
        <taxon>Chromatiales</taxon>
        <taxon>Chromatiaceae</taxon>
        <taxon>Thiocapsa</taxon>
    </lineage>
</organism>
<dbReference type="Proteomes" id="UP000198816">
    <property type="component" value="Unassembled WGS sequence"/>
</dbReference>
<keyword evidence="2" id="KW-1185">Reference proteome</keyword>
<protein>
    <submittedName>
        <fullName evidence="1">Uncharacterized protein</fullName>
    </submittedName>
</protein>
<dbReference type="EMBL" id="FNNZ01000027">
    <property type="protein sequence ID" value="SDX45051.1"/>
    <property type="molecule type" value="Genomic_DNA"/>
</dbReference>
<dbReference type="RefSeq" id="WP_139191986.1">
    <property type="nucleotide sequence ID" value="NZ_FNNZ01000027.1"/>
</dbReference>
<accession>A0A1H3BTI1</accession>
<gene>
    <name evidence="1" type="ORF">SAMN05421783_1272</name>
</gene>
<dbReference type="OrthoDB" id="7064214at2"/>